<evidence type="ECO:0000256" key="1">
    <source>
        <dbReference type="SAM" id="Phobius"/>
    </source>
</evidence>
<feature type="transmembrane region" description="Helical" evidence="1">
    <location>
        <begin position="336"/>
        <end position="356"/>
    </location>
</feature>
<keyword evidence="1" id="KW-1133">Transmembrane helix</keyword>
<dbReference type="Proteomes" id="UP000664277">
    <property type="component" value="Unassembled WGS sequence"/>
</dbReference>
<keyword evidence="1" id="KW-0812">Transmembrane</keyword>
<feature type="transmembrane region" description="Helical" evidence="1">
    <location>
        <begin position="304"/>
        <end position="324"/>
    </location>
</feature>
<gene>
    <name evidence="2" type="ORF">J0M35_16705</name>
</gene>
<feature type="transmembrane region" description="Helical" evidence="1">
    <location>
        <begin position="191"/>
        <end position="208"/>
    </location>
</feature>
<evidence type="ECO:0000313" key="3">
    <source>
        <dbReference type="Proteomes" id="UP000664277"/>
    </source>
</evidence>
<dbReference type="EMBL" id="JAFLCK010000029">
    <property type="protein sequence ID" value="MBN8662011.1"/>
    <property type="molecule type" value="Genomic_DNA"/>
</dbReference>
<feature type="transmembrane region" description="Helical" evidence="1">
    <location>
        <begin position="140"/>
        <end position="157"/>
    </location>
</feature>
<feature type="transmembrane region" description="Helical" evidence="1">
    <location>
        <begin position="6"/>
        <end position="25"/>
    </location>
</feature>
<feature type="transmembrane region" description="Helical" evidence="1">
    <location>
        <begin position="277"/>
        <end position="297"/>
    </location>
</feature>
<dbReference type="AlphaFoldDB" id="A0A8J7P9X1"/>
<proteinExistence type="predicted"/>
<organism evidence="2 3">
    <name type="scientific">Candidatus Obscuribacter phosphatis</name>
    <dbReference type="NCBI Taxonomy" id="1906157"/>
    <lineage>
        <taxon>Bacteria</taxon>
        <taxon>Bacillati</taxon>
        <taxon>Candidatus Melainabacteria</taxon>
        <taxon>Candidatus Obscuribacterales</taxon>
        <taxon>Candidatus Obscuribacteraceae</taxon>
        <taxon>Candidatus Obscuribacter</taxon>
    </lineage>
</organism>
<keyword evidence="1" id="KW-0472">Membrane</keyword>
<protein>
    <submittedName>
        <fullName evidence="2">Uncharacterized protein</fullName>
    </submittedName>
</protein>
<reference evidence="2" key="1">
    <citation type="submission" date="2021-02" db="EMBL/GenBank/DDBJ databases">
        <title>Genome-Resolved Metagenomics of a Microbial Community Performing Photosynthetic Biological Nutrient Removal.</title>
        <authorList>
            <person name="Mcdaniel E.A."/>
        </authorList>
    </citation>
    <scope>NUCLEOTIDE SEQUENCE</scope>
    <source>
        <strain evidence="2">UWPOB_OBS1</strain>
    </source>
</reference>
<feature type="transmembrane region" description="Helical" evidence="1">
    <location>
        <begin position="228"/>
        <end position="257"/>
    </location>
</feature>
<feature type="transmembrane region" description="Helical" evidence="1">
    <location>
        <begin position="90"/>
        <end position="109"/>
    </location>
</feature>
<feature type="transmembrane region" description="Helical" evidence="1">
    <location>
        <begin position="114"/>
        <end position="134"/>
    </location>
</feature>
<name>A0A8J7P9X1_9BACT</name>
<sequence>MRFRSGYFYVAAWLGLTFLSLAALYRDWGHPLTGQSDQCMYLSMAELLLQGRVPYVQCFDNNPPLIIYLNVIPVVVAKCFALPLTLAFNLSVTILAAFSSALSLAALWLSRRQVVIFVSLSLAVLLFASFNLSLDLDYGQREHLFLLLYFPFFVWRLLRAEQFSAKESVFSKTFAALLGLGAALGLALKPYFVLMAAFVEMILLASSFSNRDGDFRGRLASLLKPECLALYLGLSIYALHFLFLPASMRIGLFQFVLPIYQAGYDYYTNSFLFNLTSFWRTDFLLLAFASLLTLYILPRARVTTAIISIAFAALAWIATAVYFYAGQSWQYHLLPIRLASLLLFSNGLVSLFSLWLAKAKNETKWEGVLLALAAVFALAFPAARAYQVYLRGQEEEATLEKFDLAFIGLKGLCFEHEISPAVKTITEHATACDTVLFLSTAMAPGYPAMVQSGRKPGSRFIHAMPLVVADYVVEVKKPQDLKRFQDMRAQIIDWYRQDIDRYKPVLIFVQKQTMSELVYRLGLQSFILQDYVALPEVGDTYGMTVYKRNPAKNNAKGVKSS</sequence>
<feature type="transmembrane region" description="Helical" evidence="1">
    <location>
        <begin position="368"/>
        <end position="386"/>
    </location>
</feature>
<comment type="caution">
    <text evidence="2">The sequence shown here is derived from an EMBL/GenBank/DDBJ whole genome shotgun (WGS) entry which is preliminary data.</text>
</comment>
<feature type="transmembrane region" description="Helical" evidence="1">
    <location>
        <begin position="65"/>
        <end position="84"/>
    </location>
</feature>
<accession>A0A8J7P9X1</accession>
<evidence type="ECO:0000313" key="2">
    <source>
        <dbReference type="EMBL" id="MBN8662011.1"/>
    </source>
</evidence>